<feature type="transmembrane region" description="Helical" evidence="2">
    <location>
        <begin position="1140"/>
        <end position="1159"/>
    </location>
</feature>
<organism evidence="6">
    <name type="scientific">Zooxanthella nutricula</name>
    <dbReference type="NCBI Taxonomy" id="1333877"/>
    <lineage>
        <taxon>Eukaryota</taxon>
        <taxon>Sar</taxon>
        <taxon>Alveolata</taxon>
        <taxon>Dinophyceae</taxon>
        <taxon>Peridiniales</taxon>
        <taxon>Peridiniales incertae sedis</taxon>
        <taxon>Zooxanthella</taxon>
    </lineage>
</organism>
<feature type="transmembrane region" description="Helical" evidence="2">
    <location>
        <begin position="1227"/>
        <end position="1252"/>
    </location>
</feature>
<evidence type="ECO:0000259" key="4">
    <source>
        <dbReference type="Pfam" id="PF02608"/>
    </source>
</evidence>
<dbReference type="PANTHER" id="PTHR43208:SF1">
    <property type="entry name" value="ABC TRANSPORTER SUBSTRATE-BINDING PROTEIN"/>
    <property type="match status" value="1"/>
</dbReference>
<evidence type="ECO:0000259" key="5">
    <source>
        <dbReference type="Pfam" id="PF07699"/>
    </source>
</evidence>
<feature type="transmembrane region" description="Helical" evidence="2">
    <location>
        <begin position="1026"/>
        <end position="1046"/>
    </location>
</feature>
<feature type="domain" description="Tyrosine-protein kinase ephrin type A/B receptor-like" evidence="5">
    <location>
        <begin position="705"/>
        <end position="744"/>
    </location>
</feature>
<evidence type="ECO:0000256" key="3">
    <source>
        <dbReference type="SAM" id="SignalP"/>
    </source>
</evidence>
<dbReference type="CDD" id="cd00185">
    <property type="entry name" value="TNFRSF"/>
    <property type="match status" value="1"/>
</dbReference>
<proteinExistence type="predicted"/>
<gene>
    <name evidence="6" type="ORF">BRAN1462_LOCUS26535</name>
</gene>
<evidence type="ECO:0000313" key="6">
    <source>
        <dbReference type="EMBL" id="CAD9567047.1"/>
    </source>
</evidence>
<accession>A0A6U9URZ9</accession>
<keyword evidence="2" id="KW-0472">Membrane</keyword>
<dbReference type="SMART" id="SM01411">
    <property type="entry name" value="Ephrin_rec_like"/>
    <property type="match status" value="3"/>
</dbReference>
<dbReference type="PANTHER" id="PTHR43208">
    <property type="entry name" value="ABC TRANSPORTER SUBSTRATE-BINDING PROTEIN"/>
    <property type="match status" value="1"/>
</dbReference>
<sequence length="1647" mass="179775">MKGRGAAAGMAVVAALSHWASLGQASLLTLPVKHCVSNTPMELEIHGSPGFFASQTKAITLECIGAAGNSTADCPKTQDAVACNVTCASAGWMPCSVGWRAPAGGVGELIESFMLGVYDQPNVQAVTSTLPLSGGRKFEMTLADWRPRVEYPRFGAVKVRLRHAFGDVYDFDLALDLNLTRAMGRSPTFNPTAAAGDSLSVELAMNGVQYLPTGFTALLETVAPLKVGFIYVGAPSDFGWNFQHNVARLNLERMFFGQIETRAMMHVEEFGPNRCTFCHEEQGWNNDTELWSGEPGYVRLSHDSAVVMEKWVQEGVKLIITTSYYYHWDTYYMAGRHPNNVFMHVSGWLTRPNMAQAFPKIFQARYLSGIAMGWYIKKHNLTKRVGYLSAFPLGETVRAINALKRGLEEVDPDIEIYLTWMFTWHDDRKELLTARRLIHYYGAEGIAQHTDSRSPQLVARDMNKMGTGYNTDMLLTVGDSVLTSPVMEWTTDYADVVQKVIDGETDVEANFRSGFDRGSFRLSELSPRVPSEARIHIAREMEKFQRGEDTIFCKEYLIDNKGNVRNNQTNPMTQDGAHVPGAGHLIPGTSCLAPGVVDQMCQTYVGYDCQEHWLLKGVHDTCEPGYGRPERIRGVGLDDSTCYLGGLSLVDMCPDGQILEISGCVNVSRGMYARSEVSHSCDEGFFAPVEGLSSCAACPIGRVSGSQGAHACDLCAPGTFAARAGSSECRVCPPGTFANETGAAKCTFCPQGTIAEQHGSSYCTPCGPGLTTSVFGASTAACRCAAGSYHPANSTEGPCEACPDGMICEFASSVDNLQAWLEGGSPLQTGSPFPVAADGHMSLRSEPMKVYKCYDKRNCPGGVPGSCASLRDTAAVACGVCADNAFDQDGECFECRGLDVLPFVLAVLGAIGVCVAMTVIVNKDLLRQTKATMAVAIMLAITFTSIQTINVFDSLAMSWFEPIRSIMNALALVSFDISVLRLGCLGFLSSSGAASFAMRQCIAPLGIPFVLVTLLVKRWRNPETQLFVELANTVGTLYQIFFMSIVDSALKPFMCYAHPNGNGESMLEMPSILCFEGGEHTSLMIIGFFGMAFVPIPYVAMCVYAIWKYPRFIAGDVSSTSWLKFESFRFMFFRFSPERYYYSLILVTRSLCLCFVPVVFRHDGSLQIFAISVTLGSFEVVQAILTPWRTYWVNIMDACLTAMLQCFLLLGAMVTKAEISEATVGTLGQVAVSLFLLGILVAVCVAIVMRFFPQPFYHYFICHHKAHSAAQARLLKLLIVGKTKKKVFIDSDDLVDLDTLFDTVKSKVGTLLVYLTRDTLTRPWCAGEVFMAIHCKVKVTAIRTSGFEEPSEKQLSNLEEYIDLTSCNLARFSIELPKVADAFRLLIDKGVTDTETIPVGYSIEASLPEVVQWLVSSKQASQHAMSTTFKQDSLPAKGLLISVDPRDDEACAAAAVLRHYMMPSLVGFMSASDVAILSRDVADWTQLVQASTTARAVVAVCSAGTMSCDEQLLVIVEAVGASTEEESSNAPKDPLSAGKKVDGPACIPLSLPSFTFPNAEYFEAFREKALFHDPDYAVANIKKLFMSICVYFPVHAADRVLVTQATAVVSRVPAKDTDSHRPVGATSSVDSRRAEWIDEAVMDDCTV</sequence>
<feature type="transmembrane region" description="Helical" evidence="2">
    <location>
        <begin position="1191"/>
        <end position="1215"/>
    </location>
</feature>
<feature type="transmembrane region" description="Helical" evidence="2">
    <location>
        <begin position="900"/>
        <end position="921"/>
    </location>
</feature>
<name>A0A6U9URZ9_9DINO</name>
<dbReference type="Gene3D" id="3.40.50.2300">
    <property type="match status" value="2"/>
</dbReference>
<dbReference type="InterPro" id="IPR009030">
    <property type="entry name" value="Growth_fac_rcpt_cys_sf"/>
</dbReference>
<keyword evidence="2" id="KW-1133">Transmembrane helix</keyword>
<feature type="chain" id="PRO_5030160637" description="TIR domain-containing protein" evidence="3">
    <location>
        <begin position="26"/>
        <end position="1647"/>
    </location>
</feature>
<feature type="transmembrane region" description="Helical" evidence="2">
    <location>
        <begin position="1083"/>
        <end position="1107"/>
    </location>
</feature>
<keyword evidence="2" id="KW-0812">Transmembrane</keyword>
<dbReference type="Pfam" id="PF07699">
    <property type="entry name" value="Ephrin_rec_like"/>
    <property type="match status" value="1"/>
</dbReference>
<dbReference type="InterPro" id="IPR011641">
    <property type="entry name" value="Tyr-kin_ephrin_A/B_rcpt-like"/>
</dbReference>
<evidence type="ECO:0000256" key="1">
    <source>
        <dbReference type="ARBA" id="ARBA00022729"/>
    </source>
</evidence>
<feature type="transmembrane region" description="Helical" evidence="2">
    <location>
        <begin position="933"/>
        <end position="960"/>
    </location>
</feature>
<dbReference type="InterPro" id="IPR003760">
    <property type="entry name" value="PnrA-like"/>
</dbReference>
<dbReference type="Pfam" id="PF02608">
    <property type="entry name" value="Bmp"/>
    <property type="match status" value="1"/>
</dbReference>
<dbReference type="SUPFAM" id="SSF57184">
    <property type="entry name" value="Growth factor receptor domain"/>
    <property type="match status" value="1"/>
</dbReference>
<feature type="signal peptide" evidence="3">
    <location>
        <begin position="1"/>
        <end position="25"/>
    </location>
</feature>
<dbReference type="GO" id="GO:0005886">
    <property type="term" value="C:plasma membrane"/>
    <property type="evidence" value="ECO:0007669"/>
    <property type="project" value="InterPro"/>
</dbReference>
<keyword evidence="1 3" id="KW-0732">Signal</keyword>
<evidence type="ECO:0000256" key="2">
    <source>
        <dbReference type="SAM" id="Phobius"/>
    </source>
</evidence>
<dbReference type="InterPro" id="IPR052910">
    <property type="entry name" value="ABC-Purine-Binding"/>
</dbReference>
<protein>
    <recommendedName>
        <fullName evidence="7">TIR domain-containing protein</fullName>
    </recommendedName>
</protein>
<reference evidence="6" key="1">
    <citation type="submission" date="2021-01" db="EMBL/GenBank/DDBJ databases">
        <authorList>
            <person name="Corre E."/>
            <person name="Pelletier E."/>
            <person name="Niang G."/>
            <person name="Scheremetjew M."/>
            <person name="Finn R."/>
            <person name="Kale V."/>
            <person name="Holt S."/>
            <person name="Cochrane G."/>
            <person name="Meng A."/>
            <person name="Brown T."/>
            <person name="Cohen L."/>
        </authorList>
    </citation>
    <scope>NUCLEOTIDE SEQUENCE</scope>
    <source>
        <strain evidence="6">RCC3387</strain>
    </source>
</reference>
<dbReference type="Gene3D" id="2.10.50.10">
    <property type="entry name" value="Tumor Necrosis Factor Receptor, subunit A, domain 2"/>
    <property type="match status" value="2"/>
</dbReference>
<feature type="domain" description="ABC transporter substrate-binding protein PnrA-like" evidence="4">
    <location>
        <begin position="226"/>
        <end position="538"/>
    </location>
</feature>
<dbReference type="EMBL" id="HBGW01041985">
    <property type="protein sequence ID" value="CAD9567047.1"/>
    <property type="molecule type" value="Transcribed_RNA"/>
</dbReference>
<feature type="transmembrane region" description="Helical" evidence="2">
    <location>
        <begin position="1001"/>
        <end position="1020"/>
    </location>
</feature>
<evidence type="ECO:0008006" key="7">
    <source>
        <dbReference type="Google" id="ProtNLM"/>
    </source>
</evidence>